<accession>A0A7T7XR31</accession>
<keyword evidence="3" id="KW-1185">Reference proteome</keyword>
<reference evidence="2" key="1">
    <citation type="submission" date="2021-01" db="EMBL/GenBank/DDBJ databases">
        <title>Description of Breznakiella homolactica.</title>
        <authorList>
            <person name="Song Y."/>
            <person name="Brune A."/>
        </authorList>
    </citation>
    <scope>NUCLEOTIDE SEQUENCE</scope>
    <source>
        <strain evidence="2">RmG30</strain>
    </source>
</reference>
<dbReference type="AlphaFoldDB" id="A0A7T7XR31"/>
<organism evidence="2 3">
    <name type="scientific">Breznakiella homolactica</name>
    <dbReference type="NCBI Taxonomy" id="2798577"/>
    <lineage>
        <taxon>Bacteria</taxon>
        <taxon>Pseudomonadati</taxon>
        <taxon>Spirochaetota</taxon>
        <taxon>Spirochaetia</taxon>
        <taxon>Spirochaetales</taxon>
        <taxon>Breznakiellaceae</taxon>
        <taxon>Breznakiella</taxon>
    </lineage>
</organism>
<keyword evidence="1" id="KW-0472">Membrane</keyword>
<evidence type="ECO:0000313" key="2">
    <source>
        <dbReference type="EMBL" id="QQO10899.1"/>
    </source>
</evidence>
<keyword evidence="1" id="KW-0812">Transmembrane</keyword>
<evidence type="ECO:0000313" key="3">
    <source>
        <dbReference type="Proteomes" id="UP000595917"/>
    </source>
</evidence>
<proteinExistence type="predicted"/>
<dbReference type="EMBL" id="CP067089">
    <property type="protein sequence ID" value="QQO10899.1"/>
    <property type="molecule type" value="Genomic_DNA"/>
</dbReference>
<feature type="transmembrane region" description="Helical" evidence="1">
    <location>
        <begin position="128"/>
        <end position="148"/>
    </location>
</feature>
<protein>
    <recommendedName>
        <fullName evidence="4">DUF3592 domain-containing protein</fullName>
    </recommendedName>
</protein>
<evidence type="ECO:0000256" key="1">
    <source>
        <dbReference type="SAM" id="Phobius"/>
    </source>
</evidence>
<dbReference type="RefSeq" id="WP_215628204.1">
    <property type="nucleotide sequence ID" value="NZ_CP067089.2"/>
</dbReference>
<keyword evidence="1" id="KW-1133">Transmembrane helix</keyword>
<dbReference type="KEGG" id="bhc:JFL75_08275"/>
<feature type="transmembrane region" description="Helical" evidence="1">
    <location>
        <begin position="23"/>
        <end position="46"/>
    </location>
</feature>
<name>A0A7T7XR31_9SPIR</name>
<gene>
    <name evidence="2" type="ORF">JFL75_08275</name>
</gene>
<evidence type="ECO:0008006" key="4">
    <source>
        <dbReference type="Google" id="ProtNLM"/>
    </source>
</evidence>
<sequence length="155" mass="17732">MQNRAPGYTPGKPIGSYQRIKDIIIPPVVIICIMLFFLFFDGFTILTMGWNKAEGKIVSVNVIEYPVNSKTKGTTKAYISEITVEYVINNEIVTKDIILNEKVQIGNILEIRINPNNSTLITAKKINFTFYGIIGSIFIVFIIFYIYFTFINREM</sequence>
<dbReference type="Proteomes" id="UP000595917">
    <property type="component" value="Chromosome"/>
</dbReference>